<dbReference type="InterPro" id="IPR022529">
    <property type="entry name" value="DUF3530"/>
</dbReference>
<protein>
    <submittedName>
        <fullName evidence="3">DUF3530 family protein</fullName>
    </submittedName>
</protein>
<accession>A0ABY1ZQ75</accession>
<dbReference type="Pfam" id="PF12048">
    <property type="entry name" value="DUF3530"/>
    <property type="match status" value="1"/>
</dbReference>
<feature type="signal peptide" evidence="2">
    <location>
        <begin position="1"/>
        <end position="25"/>
    </location>
</feature>
<gene>
    <name evidence="3" type="ORF">EZI54_03085</name>
</gene>
<keyword evidence="2" id="KW-0732">Signal</keyword>
<evidence type="ECO:0000256" key="2">
    <source>
        <dbReference type="SAM" id="SignalP"/>
    </source>
</evidence>
<organism evidence="3 4">
    <name type="scientific">Marinobacter halodurans</name>
    <dbReference type="NCBI Taxonomy" id="2528979"/>
    <lineage>
        <taxon>Bacteria</taxon>
        <taxon>Pseudomonadati</taxon>
        <taxon>Pseudomonadota</taxon>
        <taxon>Gammaproteobacteria</taxon>
        <taxon>Pseudomonadales</taxon>
        <taxon>Marinobacteraceae</taxon>
        <taxon>Marinobacter</taxon>
    </lineage>
</organism>
<proteinExistence type="predicted"/>
<dbReference type="EMBL" id="SJDL01000003">
    <property type="protein sequence ID" value="TBW58872.1"/>
    <property type="molecule type" value="Genomic_DNA"/>
</dbReference>
<sequence length="348" mass="36473">MRRHMVNARGVVLVLLWIMTSAVWAQEAGNAGSAPDPSAEGASAKDAGGDTKQERPFISTGQDYEALADMRPEKTVWLDTGANGRVVGLLEQEQQMPAQGAVLILADEGQSADAGLAGALRDPLARDGWATMSLGLEAPPYPLEQARHERDLPGSEQPGPADAAGKGESGAADPGKASGAAKPGVGAGSIIDVLSNTDLNQMRKDYQHKIGAQINAAVSHLRGMGYQRVALVGVGRGAREMVSQALKGSGAGPGEPQMLAWITPTLQPSDLDAVAKASAGQLRILDLRSSLAKTESMHDQRAVIRRGGFQGYQQQRVAMARHPGRDDAGLVAGRVSSWLKQTLEPASE</sequence>
<dbReference type="RefSeq" id="WP_131478922.1">
    <property type="nucleotide sequence ID" value="NZ_SJDL01000003.1"/>
</dbReference>
<keyword evidence="4" id="KW-1185">Reference proteome</keyword>
<evidence type="ECO:0000313" key="4">
    <source>
        <dbReference type="Proteomes" id="UP000313645"/>
    </source>
</evidence>
<feature type="region of interest" description="Disordered" evidence="1">
    <location>
        <begin position="150"/>
        <end position="183"/>
    </location>
</feature>
<comment type="caution">
    <text evidence="3">The sequence shown here is derived from an EMBL/GenBank/DDBJ whole genome shotgun (WGS) entry which is preliminary data.</text>
</comment>
<name>A0ABY1ZQ75_9GAMM</name>
<evidence type="ECO:0000313" key="3">
    <source>
        <dbReference type="EMBL" id="TBW58872.1"/>
    </source>
</evidence>
<reference evidence="3 4" key="1">
    <citation type="submission" date="2019-02" db="EMBL/GenBank/DDBJ databases">
        <title>Marinobacter halodurans sp. nov., a marine bacterium isolated from sea tidal flat.</title>
        <authorList>
            <person name="Yoo Y."/>
            <person name="Lee D.W."/>
            <person name="Kim B.S."/>
            <person name="Kim J.-J."/>
        </authorList>
    </citation>
    <scope>NUCLEOTIDE SEQUENCE [LARGE SCALE GENOMIC DNA]</scope>
    <source>
        <strain evidence="3 4">YJ-S3-2</strain>
    </source>
</reference>
<dbReference type="Proteomes" id="UP000313645">
    <property type="component" value="Unassembled WGS sequence"/>
</dbReference>
<evidence type="ECO:0000256" key="1">
    <source>
        <dbReference type="SAM" id="MobiDB-lite"/>
    </source>
</evidence>
<feature type="region of interest" description="Disordered" evidence="1">
    <location>
        <begin position="29"/>
        <end position="57"/>
    </location>
</feature>
<feature type="chain" id="PRO_5047232548" evidence="2">
    <location>
        <begin position="26"/>
        <end position="348"/>
    </location>
</feature>